<keyword evidence="3" id="KW-1185">Reference proteome</keyword>
<dbReference type="EMBL" id="LFIV01000021">
    <property type="protein sequence ID" value="KZL75738.1"/>
    <property type="molecule type" value="Genomic_DNA"/>
</dbReference>
<sequence length="201" mass="21777">MPPQVAFRAVLAPRYAESKVSPNSGPDNVHLVVALSVVSVLCALSFLLAALYRTRLGKARSTSEEILESLNLTKQELAEVINIRDIQGKEVRRLHKIATQYVLMHGRLPHGMLQQIAADVERVSTDQERVLASNPSQDVFVVGSDEEDETRVRDSVVTNASAVETDSAAPRIATTGVVHTAAHVSSGEAARPRRRDGGMSC</sequence>
<evidence type="ECO:0000256" key="1">
    <source>
        <dbReference type="SAM" id="Phobius"/>
    </source>
</evidence>
<proteinExistence type="predicted"/>
<dbReference type="AlphaFoldDB" id="A0A166WK06"/>
<comment type="caution">
    <text evidence="2">The sequence shown here is derived from an EMBL/GenBank/DDBJ whole genome shotgun (WGS) entry which is preliminary data.</text>
</comment>
<evidence type="ECO:0000313" key="2">
    <source>
        <dbReference type="EMBL" id="KZL75738.1"/>
    </source>
</evidence>
<organism evidence="2 3">
    <name type="scientific">Colletotrichum tofieldiae</name>
    <dbReference type="NCBI Taxonomy" id="708197"/>
    <lineage>
        <taxon>Eukaryota</taxon>
        <taxon>Fungi</taxon>
        <taxon>Dikarya</taxon>
        <taxon>Ascomycota</taxon>
        <taxon>Pezizomycotina</taxon>
        <taxon>Sordariomycetes</taxon>
        <taxon>Hypocreomycetidae</taxon>
        <taxon>Glomerellales</taxon>
        <taxon>Glomerellaceae</taxon>
        <taxon>Colletotrichum</taxon>
        <taxon>Colletotrichum spaethianum species complex</taxon>
    </lineage>
</organism>
<gene>
    <name evidence="2" type="ORF">CT0861_05347</name>
</gene>
<dbReference type="Proteomes" id="UP000076552">
    <property type="component" value="Unassembled WGS sequence"/>
</dbReference>
<evidence type="ECO:0000313" key="3">
    <source>
        <dbReference type="Proteomes" id="UP000076552"/>
    </source>
</evidence>
<reference evidence="2 3" key="1">
    <citation type="submission" date="2015-06" db="EMBL/GenBank/DDBJ databases">
        <title>Survival trade-offs in plant roots during colonization by closely related pathogenic and mutualistic fungi.</title>
        <authorList>
            <person name="Hacquard S."/>
            <person name="Kracher B."/>
            <person name="Hiruma K."/>
            <person name="Weinman A."/>
            <person name="Muench P."/>
            <person name="Garrido Oter R."/>
            <person name="Ver Loren van Themaat E."/>
            <person name="Dallerey J.-F."/>
            <person name="Damm U."/>
            <person name="Henrissat B."/>
            <person name="Lespinet O."/>
            <person name="Thon M."/>
            <person name="Kemen E."/>
            <person name="McHardy A.C."/>
            <person name="Schulze-Lefert P."/>
            <person name="O'Connell R.J."/>
        </authorList>
    </citation>
    <scope>NUCLEOTIDE SEQUENCE [LARGE SCALE GENOMIC DNA]</scope>
    <source>
        <strain evidence="2 3">0861</strain>
    </source>
</reference>
<protein>
    <submittedName>
        <fullName evidence="2">Uncharacterized protein</fullName>
    </submittedName>
</protein>
<keyword evidence="1" id="KW-1133">Transmembrane helix</keyword>
<name>A0A166WK06_9PEZI</name>
<keyword evidence="1" id="KW-0812">Transmembrane</keyword>
<keyword evidence="1" id="KW-0472">Membrane</keyword>
<feature type="transmembrane region" description="Helical" evidence="1">
    <location>
        <begin position="29"/>
        <end position="52"/>
    </location>
</feature>
<accession>A0A166WK06</accession>